<feature type="transmembrane region" description="Helical" evidence="5">
    <location>
        <begin position="6"/>
        <end position="25"/>
    </location>
</feature>
<evidence type="ECO:0000256" key="4">
    <source>
        <dbReference type="ARBA" id="ARBA00023136"/>
    </source>
</evidence>
<dbReference type="InterPro" id="IPR003810">
    <property type="entry name" value="Mntp/YtaF"/>
</dbReference>
<dbReference type="RefSeq" id="WP_044907128.1">
    <property type="nucleotide sequence ID" value="NZ_JQIF01000092.1"/>
</dbReference>
<feature type="transmembrane region" description="Helical" evidence="5">
    <location>
        <begin position="109"/>
        <end position="128"/>
    </location>
</feature>
<keyword evidence="1" id="KW-1003">Cell membrane</keyword>
<evidence type="ECO:0000256" key="5">
    <source>
        <dbReference type="SAM" id="Phobius"/>
    </source>
</evidence>
<feature type="transmembrane region" description="Helical" evidence="5">
    <location>
        <begin position="37"/>
        <end position="54"/>
    </location>
</feature>
<dbReference type="AlphaFoldDB" id="A0A099I3Y9"/>
<evidence type="ECO:0000313" key="7">
    <source>
        <dbReference type="Proteomes" id="UP000030008"/>
    </source>
</evidence>
<feature type="transmembrane region" description="Helical" evidence="5">
    <location>
        <begin position="66"/>
        <end position="83"/>
    </location>
</feature>
<gene>
    <name evidence="6" type="ORF">CIAN88_17785</name>
</gene>
<comment type="caution">
    <text evidence="6">The sequence shown here is derived from an EMBL/GenBank/DDBJ whole genome shotgun (WGS) entry which is preliminary data.</text>
</comment>
<name>A0A099I3Y9_CLOIN</name>
<dbReference type="PANTHER" id="PTHR35529:SF2">
    <property type="entry name" value="SPORULATION PROTEIN YTAF-RELATED"/>
    <property type="match status" value="1"/>
</dbReference>
<protein>
    <submittedName>
        <fullName evidence="6">Sporulation protein</fullName>
    </submittedName>
</protein>
<keyword evidence="3 5" id="KW-1133">Transmembrane helix</keyword>
<dbReference type="Proteomes" id="UP000030008">
    <property type="component" value="Unassembled WGS sequence"/>
</dbReference>
<organism evidence="6 7">
    <name type="scientific">Clostridium innocuum</name>
    <dbReference type="NCBI Taxonomy" id="1522"/>
    <lineage>
        <taxon>Bacteria</taxon>
        <taxon>Bacillati</taxon>
        <taxon>Bacillota</taxon>
        <taxon>Clostridia</taxon>
        <taxon>Eubacteriales</taxon>
        <taxon>Clostridiaceae</taxon>
        <taxon>Clostridium</taxon>
    </lineage>
</organism>
<proteinExistence type="predicted"/>
<keyword evidence="4 5" id="KW-0472">Membrane</keyword>
<evidence type="ECO:0000313" key="6">
    <source>
        <dbReference type="EMBL" id="KGJ51952.1"/>
    </source>
</evidence>
<evidence type="ECO:0000256" key="2">
    <source>
        <dbReference type="ARBA" id="ARBA00022692"/>
    </source>
</evidence>
<reference evidence="6 7" key="1">
    <citation type="submission" date="2014-08" db="EMBL/GenBank/DDBJ databases">
        <title>Clostridium innocuum, an unnegligible vancomycin-resistant pathogen causing extra-intestinal infections.</title>
        <authorList>
            <person name="Feng Y."/>
            <person name="Chiu C.-H."/>
        </authorList>
    </citation>
    <scope>NUCLEOTIDE SEQUENCE [LARGE SCALE GENOMIC DNA]</scope>
    <source>
        <strain evidence="6 7">AN88</strain>
    </source>
</reference>
<sequence>MHVLSALLFAVSANIDCLAIGLSYGIQSVKIDARSNLIIAVISTAGTLISMLAGKPLAALCSADTANRIGAVLLMLIGCWILFQNHRTQPKSLKAYDRDASSRIDQKEAVVLAFALTINNMGLGISGSITGLPIPVTCLFTFLCSLLFIAVSQIAGKSCIAYFIHKYARDTAAWMIILLGILECCI</sequence>
<keyword evidence="2 5" id="KW-0812">Transmembrane</keyword>
<dbReference type="Pfam" id="PF02659">
    <property type="entry name" value="Mntp"/>
    <property type="match status" value="1"/>
</dbReference>
<accession>A0A099I3Y9</accession>
<feature type="transmembrane region" description="Helical" evidence="5">
    <location>
        <begin position="134"/>
        <end position="156"/>
    </location>
</feature>
<evidence type="ECO:0000256" key="3">
    <source>
        <dbReference type="ARBA" id="ARBA00022989"/>
    </source>
</evidence>
<dbReference type="PANTHER" id="PTHR35529">
    <property type="entry name" value="MANGANESE EFFLUX PUMP MNTP-RELATED"/>
    <property type="match status" value="1"/>
</dbReference>
<evidence type="ECO:0000256" key="1">
    <source>
        <dbReference type="ARBA" id="ARBA00022475"/>
    </source>
</evidence>
<dbReference type="EMBL" id="JQIF01000092">
    <property type="protein sequence ID" value="KGJ51952.1"/>
    <property type="molecule type" value="Genomic_DNA"/>
</dbReference>